<dbReference type="AlphaFoldDB" id="A0A7W9V3W8"/>
<sequence length="834" mass="91323">MLTAHWKEKPLRYLRASLQNRDVTEQDPVKLNPVQRDFLKAARQYSATDPFWATELGDVLAELSSFGITIPPENKIDSELTKLENAVKAKQKNYKKDEAAAKKKSQEALTQENVTELGHHRGVNVPSAEAQNIRYAVRRAVSTDSQGVYQQSLNFELIDDATTPAVSQRGRAVRISTAGTILDTARMRMSFGPTFNYMSRRFEYDDVDALTNQSSYKRMDTTTILHAFCMNIQPVTAIPDNRSYGTQGNSDWLLAGLSPTTRNQDKSVSVSTSVGVNLGFFGDTPTAGVSYSYTTGSSWMLPDYELTAAGATTPDGPYAAWAITRTDKKADPLLARSALLPYFEAVFCLRPDAKPQRYSAFATRTTLNLDQRTIEPVSYSQAISEIIGAPFSILTGSDIKLTQDKDRYVCIPFYQSYVIDWETGHVTMIGGEKHDTHKRPFHALPLMVTGPFETSRVKQSTPFLQGVVKSKADYAHVKKILSPPVAAPAVSDVTPRFQYRGASPVGLVRADYLGTDFEVLVPEERLVHYVNGFTVGSTDKAGTWSHDWLPGKRALRIRRLQSLKDTPLSLWISPRGYQGGLCTIINVDTAGHKSYGGTFPVQSLGLPEVPDAIVPVRVTRTALKQQWSATKAVGKDTKGRELNAHVLYWRDGAYGYASPSSGKPGLRAPAKVLRGDGAAFLLDSGLDTAVGYPTDTESPTRDLATEILFLKGKSVRLAQANWHAVTTTAPDFSPITKLFGGRLDVVIPHTVNSVHKLTFIGGGKALTLANTLGTVPTVPTGAKPVPFAEALAKDQATTTGLFSRCPPEMLAVDAFMEDSGKLYFFHAPGSYLNE</sequence>
<keyword evidence="1" id="KW-0175">Coiled coil</keyword>
<protein>
    <submittedName>
        <fullName evidence="2">Uncharacterized protein</fullName>
    </submittedName>
</protein>
<name>A0A7W9V3W8_9ACTN</name>
<comment type="caution">
    <text evidence="2">The sequence shown here is derived from an EMBL/GenBank/DDBJ whole genome shotgun (WGS) entry which is preliminary data.</text>
</comment>
<proteinExistence type="predicted"/>
<evidence type="ECO:0000256" key="1">
    <source>
        <dbReference type="SAM" id="Coils"/>
    </source>
</evidence>
<dbReference type="Proteomes" id="UP000588098">
    <property type="component" value="Unassembled WGS sequence"/>
</dbReference>
<gene>
    <name evidence="2" type="ORF">FHS42_007477</name>
</gene>
<keyword evidence="3" id="KW-1185">Reference proteome</keyword>
<organism evidence="2 3">
    <name type="scientific">Streptomyces zagrosensis</name>
    <dbReference type="NCBI Taxonomy" id="1042984"/>
    <lineage>
        <taxon>Bacteria</taxon>
        <taxon>Bacillati</taxon>
        <taxon>Actinomycetota</taxon>
        <taxon>Actinomycetes</taxon>
        <taxon>Kitasatosporales</taxon>
        <taxon>Streptomycetaceae</taxon>
        <taxon>Streptomyces</taxon>
    </lineage>
</organism>
<evidence type="ECO:0000313" key="3">
    <source>
        <dbReference type="Proteomes" id="UP000588098"/>
    </source>
</evidence>
<evidence type="ECO:0000313" key="2">
    <source>
        <dbReference type="EMBL" id="MBB5940379.1"/>
    </source>
</evidence>
<dbReference type="EMBL" id="JACHJL010000044">
    <property type="protein sequence ID" value="MBB5940379.1"/>
    <property type="molecule type" value="Genomic_DNA"/>
</dbReference>
<reference evidence="2 3" key="1">
    <citation type="submission" date="2020-08" db="EMBL/GenBank/DDBJ databases">
        <title>Genomic Encyclopedia of Type Strains, Phase III (KMG-III): the genomes of soil and plant-associated and newly described type strains.</title>
        <authorList>
            <person name="Whitman W."/>
        </authorList>
    </citation>
    <scope>NUCLEOTIDE SEQUENCE [LARGE SCALE GENOMIC DNA]</scope>
    <source>
        <strain evidence="2 3">CECT 8305</strain>
    </source>
</reference>
<feature type="coiled-coil region" evidence="1">
    <location>
        <begin position="73"/>
        <end position="100"/>
    </location>
</feature>
<accession>A0A7W9V3W8</accession>
<dbReference type="RefSeq" id="WP_184580479.1">
    <property type="nucleotide sequence ID" value="NZ_JACHJL010000044.1"/>
</dbReference>